<evidence type="ECO:0000313" key="2">
    <source>
        <dbReference type="Proteomes" id="UP000824890"/>
    </source>
</evidence>
<accession>A0ABQ7ZI09</accession>
<evidence type="ECO:0000313" key="1">
    <source>
        <dbReference type="EMBL" id="KAH0879856.1"/>
    </source>
</evidence>
<reference evidence="1 2" key="1">
    <citation type="submission" date="2021-05" db="EMBL/GenBank/DDBJ databases">
        <title>Genome Assembly of Synthetic Allotetraploid Brassica napus Reveals Homoeologous Exchanges between Subgenomes.</title>
        <authorList>
            <person name="Davis J.T."/>
        </authorList>
    </citation>
    <scope>NUCLEOTIDE SEQUENCE [LARGE SCALE GENOMIC DNA]</scope>
    <source>
        <strain evidence="2">cv. Da-Ae</strain>
        <tissue evidence="1">Seedling</tissue>
    </source>
</reference>
<feature type="non-terminal residue" evidence="1">
    <location>
        <position position="1"/>
    </location>
</feature>
<name>A0ABQ7ZI09_BRANA</name>
<keyword evidence="2" id="KW-1185">Reference proteome</keyword>
<comment type="caution">
    <text evidence="1">The sequence shown here is derived from an EMBL/GenBank/DDBJ whole genome shotgun (WGS) entry which is preliminary data.</text>
</comment>
<dbReference type="EMBL" id="JAGKQM010000015">
    <property type="protein sequence ID" value="KAH0879856.1"/>
    <property type="molecule type" value="Genomic_DNA"/>
</dbReference>
<gene>
    <name evidence="1" type="ORF">HID58_067250</name>
</gene>
<proteinExistence type="predicted"/>
<protein>
    <submittedName>
        <fullName evidence="1">Uncharacterized protein</fullName>
    </submittedName>
</protein>
<dbReference type="Proteomes" id="UP000824890">
    <property type="component" value="Unassembled WGS sequence"/>
</dbReference>
<sequence length="282" mass="30050">ISIFPCSFAGGGAAVFPVLGQASFRTTPVEFDKYSKALYPPSYQWLSGMPGVFLGTPLLAPPAFGIRQSYNPGWKMLVMTARIGPKGTIDCRGLTGCLGPGPVGTKDCGGLTCGLGPGPAKLIVDKPGDHALRILPYGYGPVYIVDALAATAGLVGAWPNGGMWPRKHMALVGTWPNGHVALGARGSVVGRSHLFLGAHGRNRWYIGVHGQEKRYISIFPGSFAGGGAAVFPVLGQASFRTTPVKFDKYSKALYPPSYQELLFWLLQLLEFVKVIIPAGRCW</sequence>
<organism evidence="1 2">
    <name type="scientific">Brassica napus</name>
    <name type="common">Rape</name>
    <dbReference type="NCBI Taxonomy" id="3708"/>
    <lineage>
        <taxon>Eukaryota</taxon>
        <taxon>Viridiplantae</taxon>
        <taxon>Streptophyta</taxon>
        <taxon>Embryophyta</taxon>
        <taxon>Tracheophyta</taxon>
        <taxon>Spermatophyta</taxon>
        <taxon>Magnoliopsida</taxon>
        <taxon>eudicotyledons</taxon>
        <taxon>Gunneridae</taxon>
        <taxon>Pentapetalae</taxon>
        <taxon>rosids</taxon>
        <taxon>malvids</taxon>
        <taxon>Brassicales</taxon>
        <taxon>Brassicaceae</taxon>
        <taxon>Brassiceae</taxon>
        <taxon>Brassica</taxon>
    </lineage>
</organism>